<dbReference type="KEGG" id="sshi:J5U23_02401"/>
<gene>
    <name evidence="1" type="ORF">J5U23_02401</name>
</gene>
<accession>A0A8F5BQD9</accession>
<proteinExistence type="predicted"/>
<name>A0A8F5BQD9_SACSH</name>
<organism evidence="1 2">
    <name type="scientific">Saccharolobus shibatae (strain ATCC 51178 / DSM 5389 / JCM 8931 / NBRC 15437 / B12)</name>
    <name type="common">Sulfolobus shibatae</name>
    <dbReference type="NCBI Taxonomy" id="523848"/>
    <lineage>
        <taxon>Archaea</taxon>
        <taxon>Thermoproteota</taxon>
        <taxon>Thermoprotei</taxon>
        <taxon>Sulfolobales</taxon>
        <taxon>Sulfolobaceae</taxon>
        <taxon>Saccharolobus</taxon>
    </lineage>
</organism>
<evidence type="ECO:0000313" key="2">
    <source>
        <dbReference type="Proteomes" id="UP000694018"/>
    </source>
</evidence>
<dbReference type="Proteomes" id="UP000694018">
    <property type="component" value="Chromosome"/>
</dbReference>
<evidence type="ECO:0000313" key="1">
    <source>
        <dbReference type="EMBL" id="QXJ29532.1"/>
    </source>
</evidence>
<sequence length="199" mass="22397">MKVGYLIDSNGEITNLSNAIKLEVIDGSKEIISLAYGKLSDIPKLNVLIGRDYLQGEVLFLKNYTDFLVDKNKLASVIPIRLPLNRQDAICVGTFNCYGISFKDVIFSYPFPFRDSSFNSAIIFEVLDLDIIREVNRVVKSGSKVYMILRDRLFGGADPLEGLRKLSSKFKVVMVKEKEGFWIIEGVKKDNPVLHALKG</sequence>
<reference evidence="1" key="1">
    <citation type="journal article" date="2021" name="Environ. Microbiol.">
        <title>New insights into the diversity and evolution of the archaeal mobilome from three complete genomes of Saccharolobus shibatae.</title>
        <authorList>
            <person name="Medvedeva S."/>
            <person name="Brandt D."/>
            <person name="Cvirkaite-Krupovic V."/>
            <person name="Liu Y."/>
            <person name="Severinov K."/>
            <person name="Ishino S."/>
            <person name="Ishino Y."/>
            <person name="Prangishvili D."/>
            <person name="Kalinowski J."/>
            <person name="Krupovic M."/>
        </authorList>
    </citation>
    <scope>NUCLEOTIDE SEQUENCE</scope>
    <source>
        <strain evidence="1">B12</strain>
    </source>
</reference>
<dbReference type="AlphaFoldDB" id="A0A8F5BQD9"/>
<protein>
    <submittedName>
        <fullName evidence="1">Uncharacterized protein</fullName>
    </submittedName>
</protein>
<dbReference type="EMBL" id="CP077717">
    <property type="protein sequence ID" value="QXJ29532.1"/>
    <property type="molecule type" value="Genomic_DNA"/>
</dbReference>